<dbReference type="Pfam" id="PF00144">
    <property type="entry name" value="Beta-lactamase"/>
    <property type="match status" value="1"/>
</dbReference>
<sequence>MKRFTRNALAILVVTILIVVLLAGYFIRPWVPVQSIKPLTDRAQTSMTFDPRFTEVGESLQRHLVAWRDEYTTPSLSVAIGYRGELVWAGAVGHVNVDSAEPVTLDTAYRIGSVSKTLLSTAMATATNQKLVSLDKPIEAYRSDYPHKGSGVTLRKLLSHQAGIRHYGMMWSPPFAEYYINESFKDVNHGLELFIEDRLLYPPGERFAYSSYGYNLASGVLESATDKNFLALMKETVFGPLGMETTAAEGTQHSLRTASWYDQVGSNSGVRASAPTNASYKWAGGGFLSTPSDMVRLANAWLNETLFDQHTREIYWTPQKLNNGAINPQSYALGWRVESKHLEAVMGEEAELFVHHGGTASGSSAFLLIFPEHELVIAATANLLEQDIRATPETCFEAAYIFAKWLKGKEARGQ</sequence>
<organism evidence="3 4">
    <name type="scientific">Gilvimarinus gilvus</name>
    <dbReference type="NCBI Taxonomy" id="3058038"/>
    <lineage>
        <taxon>Bacteria</taxon>
        <taxon>Pseudomonadati</taxon>
        <taxon>Pseudomonadota</taxon>
        <taxon>Gammaproteobacteria</taxon>
        <taxon>Cellvibrionales</taxon>
        <taxon>Cellvibrionaceae</taxon>
        <taxon>Gilvimarinus</taxon>
    </lineage>
</organism>
<dbReference type="InterPro" id="IPR012338">
    <property type="entry name" value="Beta-lactam/transpept-like"/>
</dbReference>
<dbReference type="RefSeq" id="WP_302722059.1">
    <property type="nucleotide sequence ID" value="NZ_JAULRU010000423.1"/>
</dbReference>
<feature type="transmembrane region" description="Helical" evidence="1">
    <location>
        <begin position="7"/>
        <end position="27"/>
    </location>
</feature>
<evidence type="ECO:0000256" key="1">
    <source>
        <dbReference type="SAM" id="Phobius"/>
    </source>
</evidence>
<protein>
    <submittedName>
        <fullName evidence="3">Serine hydrolase domain-containing protein</fullName>
        <ecNumber evidence="3">3.1.1.103</ecNumber>
    </submittedName>
</protein>
<accession>A0ABU4S475</accession>
<keyword evidence="1" id="KW-1133">Transmembrane helix</keyword>
<evidence type="ECO:0000259" key="2">
    <source>
        <dbReference type="Pfam" id="PF00144"/>
    </source>
</evidence>
<dbReference type="GO" id="GO:0016787">
    <property type="term" value="F:hydrolase activity"/>
    <property type="evidence" value="ECO:0007669"/>
    <property type="project" value="UniProtKB-KW"/>
</dbReference>
<dbReference type="EC" id="3.1.1.103" evidence="3"/>
<gene>
    <name evidence="3" type="ORF">SCD92_18515</name>
</gene>
<dbReference type="Proteomes" id="UP001273505">
    <property type="component" value="Unassembled WGS sequence"/>
</dbReference>
<comment type="caution">
    <text evidence="3">The sequence shown here is derived from an EMBL/GenBank/DDBJ whole genome shotgun (WGS) entry which is preliminary data.</text>
</comment>
<keyword evidence="3" id="KW-0378">Hydrolase</keyword>
<name>A0ABU4S475_9GAMM</name>
<evidence type="ECO:0000313" key="4">
    <source>
        <dbReference type="Proteomes" id="UP001273505"/>
    </source>
</evidence>
<dbReference type="PANTHER" id="PTHR46520:SF1">
    <property type="entry name" value="SERINE BETA-LACTAMASE-LIKE PROTEIN LACTB, MITOCHONDRIAL"/>
    <property type="match status" value="1"/>
</dbReference>
<dbReference type="EMBL" id="JAXAFO010000053">
    <property type="protein sequence ID" value="MDX6851376.1"/>
    <property type="molecule type" value="Genomic_DNA"/>
</dbReference>
<evidence type="ECO:0000313" key="3">
    <source>
        <dbReference type="EMBL" id="MDX6851376.1"/>
    </source>
</evidence>
<feature type="domain" description="Beta-lactamase-related" evidence="2">
    <location>
        <begin position="68"/>
        <end position="385"/>
    </location>
</feature>
<proteinExistence type="predicted"/>
<dbReference type="SUPFAM" id="SSF56601">
    <property type="entry name" value="beta-lactamase/transpeptidase-like"/>
    <property type="match status" value="1"/>
</dbReference>
<dbReference type="Gene3D" id="3.40.710.10">
    <property type="entry name" value="DD-peptidase/beta-lactamase superfamily"/>
    <property type="match status" value="1"/>
</dbReference>
<keyword evidence="1" id="KW-0812">Transmembrane</keyword>
<keyword evidence="1" id="KW-0472">Membrane</keyword>
<dbReference type="InterPro" id="IPR052794">
    <property type="entry name" value="Mito_Ser_Protease_LACTB"/>
</dbReference>
<reference evidence="3 4" key="1">
    <citation type="submission" date="2023-11" db="EMBL/GenBank/DDBJ databases">
        <title>Gilvimarinus fulvus sp. nov., isolated from the surface of Kelp.</title>
        <authorList>
            <person name="Sun Y.Y."/>
            <person name="Gong Y."/>
            <person name="Du Z.J."/>
        </authorList>
    </citation>
    <scope>NUCLEOTIDE SEQUENCE [LARGE SCALE GENOMIC DNA]</scope>
    <source>
        <strain evidence="3 4">SDUM040013</strain>
    </source>
</reference>
<dbReference type="PANTHER" id="PTHR46520">
    <property type="entry name" value="SERINE BETA-LACTAMASE-LIKE PROTEIN LACTB, MITOCHONDRIAL"/>
    <property type="match status" value="1"/>
</dbReference>
<keyword evidence="4" id="KW-1185">Reference proteome</keyword>
<dbReference type="InterPro" id="IPR001466">
    <property type="entry name" value="Beta-lactam-related"/>
</dbReference>